<dbReference type="InterPro" id="IPR050595">
    <property type="entry name" value="Bact_response_regulator"/>
</dbReference>
<dbReference type="SUPFAM" id="SSF52172">
    <property type="entry name" value="CheY-like"/>
    <property type="match status" value="1"/>
</dbReference>
<comment type="caution">
    <text evidence="4">The sequence shown here is derived from an EMBL/GenBank/DDBJ whole genome shotgun (WGS) entry which is preliminary data.</text>
</comment>
<gene>
    <name evidence="4" type="ORF">DSM107014_15670</name>
</gene>
<name>A0A941GXT5_9CHRO</name>
<feature type="domain" description="Response regulatory" evidence="3">
    <location>
        <begin position="2"/>
        <end position="118"/>
    </location>
</feature>
<reference evidence="4" key="1">
    <citation type="submission" date="2021-02" db="EMBL/GenBank/DDBJ databases">
        <title>Metagenome analyses of Stigonema ocellatum DSM 106950, Chlorogloea purpurea SAG 13.99 and Gomphosphaeria aponina DSM 107014.</title>
        <authorList>
            <person name="Marter P."/>
            <person name="Huang S."/>
        </authorList>
    </citation>
    <scope>NUCLEOTIDE SEQUENCE</scope>
    <source>
        <strain evidence="4">JP213</strain>
    </source>
</reference>
<dbReference type="Pfam" id="PF00072">
    <property type="entry name" value="Response_reg"/>
    <property type="match status" value="1"/>
</dbReference>
<dbReference type="InterPro" id="IPR011006">
    <property type="entry name" value="CheY-like_superfamily"/>
</dbReference>
<dbReference type="Gene3D" id="3.40.50.2300">
    <property type="match status" value="1"/>
</dbReference>
<dbReference type="EMBL" id="JADQBC010000124">
    <property type="protein sequence ID" value="MBR8829311.1"/>
    <property type="molecule type" value="Genomic_DNA"/>
</dbReference>
<evidence type="ECO:0000313" key="5">
    <source>
        <dbReference type="Proteomes" id="UP000767446"/>
    </source>
</evidence>
<accession>A0A941GXT5</accession>
<organism evidence="4 5">
    <name type="scientific">Gomphosphaeria aponina SAG 52.96 = DSM 107014</name>
    <dbReference type="NCBI Taxonomy" id="1521640"/>
    <lineage>
        <taxon>Bacteria</taxon>
        <taxon>Bacillati</taxon>
        <taxon>Cyanobacteriota</taxon>
        <taxon>Cyanophyceae</taxon>
        <taxon>Oscillatoriophycideae</taxon>
        <taxon>Chroococcales</taxon>
        <taxon>Gomphosphaeriaceae</taxon>
        <taxon>Gomphosphaeria</taxon>
    </lineage>
</organism>
<proteinExistence type="predicted"/>
<evidence type="ECO:0000259" key="3">
    <source>
        <dbReference type="PROSITE" id="PS50110"/>
    </source>
</evidence>
<evidence type="ECO:0000313" key="4">
    <source>
        <dbReference type="EMBL" id="MBR8829311.1"/>
    </source>
</evidence>
<evidence type="ECO:0000256" key="2">
    <source>
        <dbReference type="PROSITE-ProRule" id="PRU00169"/>
    </source>
</evidence>
<dbReference type="AlphaFoldDB" id="A0A941GXT5"/>
<dbReference type="InterPro" id="IPR001789">
    <property type="entry name" value="Sig_transdc_resp-reg_receiver"/>
</dbReference>
<dbReference type="PANTHER" id="PTHR44591">
    <property type="entry name" value="STRESS RESPONSE REGULATOR PROTEIN 1"/>
    <property type="match status" value="1"/>
</dbReference>
<protein>
    <submittedName>
        <fullName evidence="4">Response regulator</fullName>
    </submittedName>
</protein>
<dbReference type="SMART" id="SM00448">
    <property type="entry name" value="REC"/>
    <property type="match status" value="1"/>
</dbReference>
<dbReference type="GO" id="GO:0000160">
    <property type="term" value="P:phosphorelay signal transduction system"/>
    <property type="evidence" value="ECO:0007669"/>
    <property type="project" value="InterPro"/>
</dbReference>
<feature type="modified residue" description="4-aspartylphosphate" evidence="2">
    <location>
        <position position="51"/>
    </location>
</feature>
<dbReference type="PANTHER" id="PTHR44591:SF23">
    <property type="entry name" value="CHEY SUBFAMILY"/>
    <property type="match status" value="1"/>
</dbReference>
<sequence length="118" mass="13395">MRFLVVDDSAVDRHLLTNLLQELGHQTDVFTNTQGLIEKIAAEKYDSVFLDVVMPEQDGYKFLRTLRSNPSTAQQHVILYSSKKTALEINYGLKRAGANEYLVKPANQETLTQIINKI</sequence>
<dbReference type="Proteomes" id="UP000767446">
    <property type="component" value="Unassembled WGS sequence"/>
</dbReference>
<dbReference type="CDD" id="cd00156">
    <property type="entry name" value="REC"/>
    <property type="match status" value="1"/>
</dbReference>
<evidence type="ECO:0000256" key="1">
    <source>
        <dbReference type="ARBA" id="ARBA00022553"/>
    </source>
</evidence>
<keyword evidence="1 2" id="KW-0597">Phosphoprotein</keyword>
<dbReference type="PROSITE" id="PS50110">
    <property type="entry name" value="RESPONSE_REGULATORY"/>
    <property type="match status" value="1"/>
</dbReference>